<dbReference type="GO" id="GO:0000460">
    <property type="term" value="P:maturation of 5.8S rRNA"/>
    <property type="evidence" value="ECO:0007669"/>
    <property type="project" value="TreeGrafter"/>
</dbReference>
<protein>
    <recommendedName>
        <fullName evidence="7">Helicase</fullName>
    </recommendedName>
</protein>
<evidence type="ECO:0000256" key="1">
    <source>
        <dbReference type="ARBA" id="ARBA00022741"/>
    </source>
</evidence>
<gene>
    <name evidence="5" type="ORF">PMAYCL1PPCAC_05354</name>
</gene>
<name>A0AAN4Z8N5_9BILA</name>
<sequence>MNYDFRGVIWEESIILIQPHIRHLYLSATIPNAKQFACWVCYLKNSPISVISTTRRPVPICHYVMPVGSDKTIQIINTNGIFHESKHAEAMDKLDWRRRGGRRRR</sequence>
<evidence type="ECO:0000256" key="4">
    <source>
        <dbReference type="ARBA" id="ARBA00022840"/>
    </source>
</evidence>
<dbReference type="PANTHER" id="PTHR12131:SF7">
    <property type="entry name" value="EXOSOME RNA HELICASE MTR4"/>
    <property type="match status" value="1"/>
</dbReference>
<evidence type="ECO:0000313" key="6">
    <source>
        <dbReference type="Proteomes" id="UP001328107"/>
    </source>
</evidence>
<evidence type="ECO:0000313" key="5">
    <source>
        <dbReference type="EMBL" id="GMR35159.1"/>
    </source>
</evidence>
<keyword evidence="2" id="KW-0378">Hydrolase</keyword>
<dbReference type="GO" id="GO:0016787">
    <property type="term" value="F:hydrolase activity"/>
    <property type="evidence" value="ECO:0007669"/>
    <property type="project" value="UniProtKB-KW"/>
</dbReference>
<comment type="caution">
    <text evidence="5">The sequence shown here is derived from an EMBL/GenBank/DDBJ whole genome shotgun (WGS) entry which is preliminary data.</text>
</comment>
<evidence type="ECO:0008006" key="7">
    <source>
        <dbReference type="Google" id="ProtNLM"/>
    </source>
</evidence>
<dbReference type="EMBL" id="BTRK01000002">
    <property type="protein sequence ID" value="GMR35159.1"/>
    <property type="molecule type" value="Genomic_DNA"/>
</dbReference>
<dbReference type="GO" id="GO:0005634">
    <property type="term" value="C:nucleus"/>
    <property type="evidence" value="ECO:0007669"/>
    <property type="project" value="TreeGrafter"/>
</dbReference>
<dbReference type="InterPro" id="IPR027417">
    <property type="entry name" value="P-loop_NTPase"/>
</dbReference>
<dbReference type="Gene3D" id="3.40.50.300">
    <property type="entry name" value="P-loop containing nucleotide triphosphate hydrolases"/>
    <property type="match status" value="1"/>
</dbReference>
<evidence type="ECO:0000256" key="2">
    <source>
        <dbReference type="ARBA" id="ARBA00022801"/>
    </source>
</evidence>
<proteinExistence type="predicted"/>
<dbReference type="PANTHER" id="PTHR12131">
    <property type="entry name" value="ATP-DEPENDENT RNA AND DNA HELICASE"/>
    <property type="match status" value="1"/>
</dbReference>
<accession>A0AAN4Z8N5</accession>
<dbReference type="GO" id="GO:0005524">
    <property type="term" value="F:ATP binding"/>
    <property type="evidence" value="ECO:0007669"/>
    <property type="project" value="UniProtKB-KW"/>
</dbReference>
<dbReference type="Proteomes" id="UP001328107">
    <property type="component" value="Unassembled WGS sequence"/>
</dbReference>
<reference evidence="6" key="1">
    <citation type="submission" date="2022-10" db="EMBL/GenBank/DDBJ databases">
        <title>Genome assembly of Pristionchus species.</title>
        <authorList>
            <person name="Yoshida K."/>
            <person name="Sommer R.J."/>
        </authorList>
    </citation>
    <scope>NUCLEOTIDE SEQUENCE [LARGE SCALE GENOMIC DNA]</scope>
    <source>
        <strain evidence="6">RS5460</strain>
    </source>
</reference>
<dbReference type="GO" id="GO:0004386">
    <property type="term" value="F:helicase activity"/>
    <property type="evidence" value="ECO:0007669"/>
    <property type="project" value="UniProtKB-KW"/>
</dbReference>
<keyword evidence="6" id="KW-1185">Reference proteome</keyword>
<dbReference type="AlphaFoldDB" id="A0AAN4Z8N5"/>
<keyword evidence="3" id="KW-0347">Helicase</keyword>
<dbReference type="InterPro" id="IPR050699">
    <property type="entry name" value="RNA-DNA_Helicase"/>
</dbReference>
<keyword evidence="1" id="KW-0547">Nucleotide-binding</keyword>
<evidence type="ECO:0000256" key="3">
    <source>
        <dbReference type="ARBA" id="ARBA00022806"/>
    </source>
</evidence>
<keyword evidence="4" id="KW-0067">ATP-binding</keyword>
<organism evidence="5 6">
    <name type="scientific">Pristionchus mayeri</name>
    <dbReference type="NCBI Taxonomy" id="1317129"/>
    <lineage>
        <taxon>Eukaryota</taxon>
        <taxon>Metazoa</taxon>
        <taxon>Ecdysozoa</taxon>
        <taxon>Nematoda</taxon>
        <taxon>Chromadorea</taxon>
        <taxon>Rhabditida</taxon>
        <taxon>Rhabditina</taxon>
        <taxon>Diplogasteromorpha</taxon>
        <taxon>Diplogasteroidea</taxon>
        <taxon>Neodiplogasteridae</taxon>
        <taxon>Pristionchus</taxon>
    </lineage>
</organism>
<feature type="non-terminal residue" evidence="5">
    <location>
        <position position="105"/>
    </location>
</feature>